<gene>
    <name evidence="1" type="ORF">L1987_12024</name>
</gene>
<dbReference type="Proteomes" id="UP001056120">
    <property type="component" value="Linkage Group LG04"/>
</dbReference>
<evidence type="ECO:0000313" key="1">
    <source>
        <dbReference type="EMBL" id="KAI3818221.1"/>
    </source>
</evidence>
<dbReference type="EMBL" id="CM042021">
    <property type="protein sequence ID" value="KAI3818221.1"/>
    <property type="molecule type" value="Genomic_DNA"/>
</dbReference>
<proteinExistence type="predicted"/>
<reference evidence="2" key="1">
    <citation type="journal article" date="2022" name="Mol. Ecol. Resour.">
        <title>The genomes of chicory, endive, great burdock and yacon provide insights into Asteraceae palaeo-polyploidization history and plant inulin production.</title>
        <authorList>
            <person name="Fan W."/>
            <person name="Wang S."/>
            <person name="Wang H."/>
            <person name="Wang A."/>
            <person name="Jiang F."/>
            <person name="Liu H."/>
            <person name="Zhao H."/>
            <person name="Xu D."/>
            <person name="Zhang Y."/>
        </authorList>
    </citation>
    <scope>NUCLEOTIDE SEQUENCE [LARGE SCALE GENOMIC DNA]</scope>
    <source>
        <strain evidence="2">cv. Yunnan</strain>
    </source>
</reference>
<organism evidence="1 2">
    <name type="scientific">Smallanthus sonchifolius</name>
    <dbReference type="NCBI Taxonomy" id="185202"/>
    <lineage>
        <taxon>Eukaryota</taxon>
        <taxon>Viridiplantae</taxon>
        <taxon>Streptophyta</taxon>
        <taxon>Embryophyta</taxon>
        <taxon>Tracheophyta</taxon>
        <taxon>Spermatophyta</taxon>
        <taxon>Magnoliopsida</taxon>
        <taxon>eudicotyledons</taxon>
        <taxon>Gunneridae</taxon>
        <taxon>Pentapetalae</taxon>
        <taxon>asterids</taxon>
        <taxon>campanulids</taxon>
        <taxon>Asterales</taxon>
        <taxon>Asteraceae</taxon>
        <taxon>Asteroideae</taxon>
        <taxon>Heliantheae alliance</taxon>
        <taxon>Millerieae</taxon>
        <taxon>Smallanthus</taxon>
    </lineage>
</organism>
<evidence type="ECO:0000313" key="2">
    <source>
        <dbReference type="Proteomes" id="UP001056120"/>
    </source>
</evidence>
<name>A0ACB9JEW9_9ASTR</name>
<protein>
    <submittedName>
        <fullName evidence="1">Uncharacterized protein</fullName>
    </submittedName>
</protein>
<keyword evidence="2" id="KW-1185">Reference proteome</keyword>
<sequence>MLSERNMTCRPGPTNLKDQTGTGKYFMSRSYSLYEWLSSRPPIKPLVRLHGHCFLITKSPSEIGIDQIPVISRTLDVIISSTCLSLYNTNLKSQIIKMEEKMISLRNIMPAELAIKRELEYRMKMEVLKNQHQNDLIPLMLTQGPPTQARKEYAELAPSNSQKSPMLQFPSTSQTFKEKVAFSCKACQMTFASVFHLSSHIESQQHKVNISNMKKRREAISNPIWCESCRSSCSSLGEMEAHLNGSRHNSLIPVAKNPKRRRH</sequence>
<comment type="caution">
    <text evidence="1">The sequence shown here is derived from an EMBL/GenBank/DDBJ whole genome shotgun (WGS) entry which is preliminary data.</text>
</comment>
<reference evidence="1 2" key="2">
    <citation type="journal article" date="2022" name="Mol. Ecol. Resour.">
        <title>The genomes of chicory, endive, great burdock and yacon provide insights into Asteraceae paleo-polyploidization history and plant inulin production.</title>
        <authorList>
            <person name="Fan W."/>
            <person name="Wang S."/>
            <person name="Wang H."/>
            <person name="Wang A."/>
            <person name="Jiang F."/>
            <person name="Liu H."/>
            <person name="Zhao H."/>
            <person name="Xu D."/>
            <person name="Zhang Y."/>
        </authorList>
    </citation>
    <scope>NUCLEOTIDE SEQUENCE [LARGE SCALE GENOMIC DNA]</scope>
    <source>
        <strain evidence="2">cv. Yunnan</strain>
        <tissue evidence="1">Leaves</tissue>
    </source>
</reference>
<accession>A0ACB9JEW9</accession>